<dbReference type="GO" id="GO:0005524">
    <property type="term" value="F:ATP binding"/>
    <property type="evidence" value="ECO:0007669"/>
    <property type="project" value="UniProtKB-UniRule"/>
</dbReference>
<dbReference type="Gene3D" id="1.10.510.10">
    <property type="entry name" value="Transferase(Phosphotransferase) domain 1"/>
    <property type="match status" value="1"/>
</dbReference>
<evidence type="ECO:0000256" key="2">
    <source>
        <dbReference type="ARBA" id="ARBA00022679"/>
    </source>
</evidence>
<keyword evidence="3 6" id="KW-0547">Nucleotide-binding</keyword>
<dbReference type="CDD" id="cd13999">
    <property type="entry name" value="STKc_MAP3K-like"/>
    <property type="match status" value="1"/>
</dbReference>
<protein>
    <recommendedName>
        <fullName evidence="8">Protein kinase domain-containing protein</fullName>
    </recommendedName>
</protein>
<dbReference type="PROSITE" id="PS00107">
    <property type="entry name" value="PROTEIN_KINASE_ATP"/>
    <property type="match status" value="1"/>
</dbReference>
<keyword evidence="10" id="KW-1185">Reference proteome</keyword>
<sequence length="317" mass="34838">MGHDHQEFIPSNCSILSVLFTHLPEAATATVVLNQILVDTGDLQVSEPPIGEGSSAVVRQGVYKGIHKVAVKELKGAFVKGSKTQAEFRREALSLISCAHKNILKLYGVCLSPTHGICIVTKFMQGGSLSDYLVKKKCLPTAEVIKLAKDVATGMRFLHSKGILHMDLKTANVLLDEEGSAVIGDLGIARVKDEKDDERPEIGTYQYMAPEVCAGALLDSKGGDMDWFTYKSDVYSFGILLWELVTCELPYADYNPVQAAVGVMMHGLRPAIPASAYPPLRCLMQKCWHQNPSCRPDFSQVVQMLHIINSHEKTYTM</sequence>
<name>A0A8T2QZE0_CERRI</name>
<evidence type="ECO:0000256" key="1">
    <source>
        <dbReference type="ARBA" id="ARBA00022527"/>
    </source>
</evidence>
<dbReference type="InterPro" id="IPR000719">
    <property type="entry name" value="Prot_kinase_dom"/>
</dbReference>
<keyword evidence="4" id="KW-0418">Kinase</keyword>
<dbReference type="InterPro" id="IPR017441">
    <property type="entry name" value="Protein_kinase_ATP_BS"/>
</dbReference>
<evidence type="ECO:0000256" key="5">
    <source>
        <dbReference type="ARBA" id="ARBA00022840"/>
    </source>
</evidence>
<reference evidence="9" key="1">
    <citation type="submission" date="2021-08" db="EMBL/GenBank/DDBJ databases">
        <title>WGS assembly of Ceratopteris richardii.</title>
        <authorList>
            <person name="Marchant D.B."/>
            <person name="Chen G."/>
            <person name="Jenkins J."/>
            <person name="Shu S."/>
            <person name="Leebens-Mack J."/>
            <person name="Grimwood J."/>
            <person name="Schmutz J."/>
            <person name="Soltis P."/>
            <person name="Soltis D."/>
            <person name="Chen Z.-H."/>
        </authorList>
    </citation>
    <scope>NUCLEOTIDE SEQUENCE</scope>
    <source>
        <strain evidence="9">Whitten #5841</strain>
        <tissue evidence="9">Leaf</tissue>
    </source>
</reference>
<dbReference type="PROSITE" id="PS00108">
    <property type="entry name" value="PROTEIN_KINASE_ST"/>
    <property type="match status" value="1"/>
</dbReference>
<comment type="caution">
    <text evidence="9">The sequence shown here is derived from an EMBL/GenBank/DDBJ whole genome shotgun (WGS) entry which is preliminary data.</text>
</comment>
<dbReference type="InterPro" id="IPR001245">
    <property type="entry name" value="Ser-Thr/Tyr_kinase_cat_dom"/>
</dbReference>
<gene>
    <name evidence="9" type="ORF">KP509_30G003700</name>
</gene>
<dbReference type="InterPro" id="IPR011009">
    <property type="entry name" value="Kinase-like_dom_sf"/>
</dbReference>
<accession>A0A8T2QZE0</accession>
<dbReference type="OrthoDB" id="4062651at2759"/>
<proteinExistence type="inferred from homology"/>
<dbReference type="PIRSF" id="PIRSF000654">
    <property type="entry name" value="Integrin-linked_kinase"/>
    <property type="match status" value="1"/>
</dbReference>
<evidence type="ECO:0000256" key="7">
    <source>
        <dbReference type="RuleBase" id="RU000304"/>
    </source>
</evidence>
<dbReference type="SMART" id="SM00220">
    <property type="entry name" value="S_TKc"/>
    <property type="match status" value="1"/>
</dbReference>
<evidence type="ECO:0000256" key="3">
    <source>
        <dbReference type="ARBA" id="ARBA00022741"/>
    </source>
</evidence>
<dbReference type="PROSITE" id="PS50011">
    <property type="entry name" value="PROTEIN_KINASE_DOM"/>
    <property type="match status" value="1"/>
</dbReference>
<dbReference type="SUPFAM" id="SSF56112">
    <property type="entry name" value="Protein kinase-like (PK-like)"/>
    <property type="match status" value="1"/>
</dbReference>
<dbReference type="PRINTS" id="PR00109">
    <property type="entry name" value="TYRKINASE"/>
</dbReference>
<feature type="binding site" evidence="6">
    <location>
        <position position="72"/>
    </location>
    <ligand>
        <name>ATP</name>
        <dbReference type="ChEBI" id="CHEBI:30616"/>
    </ligand>
</feature>
<evidence type="ECO:0000256" key="6">
    <source>
        <dbReference type="PROSITE-ProRule" id="PRU10141"/>
    </source>
</evidence>
<dbReference type="InterPro" id="IPR051681">
    <property type="entry name" value="Ser/Thr_Kinases-Pseudokinases"/>
</dbReference>
<dbReference type="GO" id="GO:0004674">
    <property type="term" value="F:protein serine/threonine kinase activity"/>
    <property type="evidence" value="ECO:0007669"/>
    <property type="project" value="UniProtKB-KW"/>
</dbReference>
<dbReference type="Proteomes" id="UP000825935">
    <property type="component" value="Chromosome 30"/>
</dbReference>
<feature type="domain" description="Protein kinase" evidence="8">
    <location>
        <begin position="44"/>
        <end position="309"/>
    </location>
</feature>
<dbReference type="Pfam" id="PF07714">
    <property type="entry name" value="PK_Tyr_Ser-Thr"/>
    <property type="match status" value="1"/>
</dbReference>
<dbReference type="AlphaFoldDB" id="A0A8T2QZE0"/>
<keyword evidence="1 7" id="KW-0723">Serine/threonine-protein kinase</keyword>
<dbReference type="InterPro" id="IPR008271">
    <property type="entry name" value="Ser/Thr_kinase_AS"/>
</dbReference>
<dbReference type="PANTHER" id="PTHR44329">
    <property type="entry name" value="SERINE/THREONINE-PROTEIN KINASE TNNI3K-RELATED"/>
    <property type="match status" value="1"/>
</dbReference>
<evidence type="ECO:0000256" key="4">
    <source>
        <dbReference type="ARBA" id="ARBA00022777"/>
    </source>
</evidence>
<comment type="similarity">
    <text evidence="7">Belongs to the protein kinase superfamily.</text>
</comment>
<dbReference type="EMBL" id="CM035435">
    <property type="protein sequence ID" value="KAH7289469.1"/>
    <property type="molecule type" value="Genomic_DNA"/>
</dbReference>
<dbReference type="PANTHER" id="PTHR44329:SF84">
    <property type="entry name" value="PROTEIN KINASE LIKE PROTEIN"/>
    <property type="match status" value="1"/>
</dbReference>
<evidence type="ECO:0000313" key="9">
    <source>
        <dbReference type="EMBL" id="KAH7289469.1"/>
    </source>
</evidence>
<organism evidence="9 10">
    <name type="scientific">Ceratopteris richardii</name>
    <name type="common">Triangle waterfern</name>
    <dbReference type="NCBI Taxonomy" id="49495"/>
    <lineage>
        <taxon>Eukaryota</taxon>
        <taxon>Viridiplantae</taxon>
        <taxon>Streptophyta</taxon>
        <taxon>Embryophyta</taxon>
        <taxon>Tracheophyta</taxon>
        <taxon>Polypodiopsida</taxon>
        <taxon>Polypodiidae</taxon>
        <taxon>Polypodiales</taxon>
        <taxon>Pteridineae</taxon>
        <taxon>Pteridaceae</taxon>
        <taxon>Parkerioideae</taxon>
        <taxon>Ceratopteris</taxon>
    </lineage>
</organism>
<evidence type="ECO:0000259" key="8">
    <source>
        <dbReference type="PROSITE" id="PS50011"/>
    </source>
</evidence>
<keyword evidence="5 6" id="KW-0067">ATP-binding</keyword>
<keyword evidence="2" id="KW-0808">Transferase</keyword>
<evidence type="ECO:0000313" key="10">
    <source>
        <dbReference type="Proteomes" id="UP000825935"/>
    </source>
</evidence>